<evidence type="ECO:0000256" key="2">
    <source>
        <dbReference type="ARBA" id="ARBA00022679"/>
    </source>
</evidence>
<dbReference type="FunFam" id="3.30.200.20:FF:000042">
    <property type="entry name" value="Aurora kinase A"/>
    <property type="match status" value="1"/>
</dbReference>
<evidence type="ECO:0000313" key="15">
    <source>
        <dbReference type="WBParaSite" id="Pan_g15423.t1"/>
    </source>
</evidence>
<feature type="active site" description="Proton acceptor" evidence="8">
    <location>
        <position position="145"/>
    </location>
</feature>
<dbReference type="InterPro" id="IPR000719">
    <property type="entry name" value="Prot_kinase_dom"/>
</dbReference>
<comment type="catalytic activity">
    <reaction evidence="6">
        <text>L-threonyl-[protein] + ATP = O-phospho-L-threonyl-[protein] + ADP + H(+)</text>
        <dbReference type="Rhea" id="RHEA:46608"/>
        <dbReference type="Rhea" id="RHEA-COMP:11060"/>
        <dbReference type="Rhea" id="RHEA-COMP:11605"/>
        <dbReference type="ChEBI" id="CHEBI:15378"/>
        <dbReference type="ChEBI" id="CHEBI:30013"/>
        <dbReference type="ChEBI" id="CHEBI:30616"/>
        <dbReference type="ChEBI" id="CHEBI:61977"/>
        <dbReference type="ChEBI" id="CHEBI:456216"/>
        <dbReference type="EC" id="2.7.11.1"/>
    </reaction>
</comment>
<feature type="binding site" evidence="9 11">
    <location>
        <position position="50"/>
    </location>
    <ligand>
        <name>ATP</name>
        <dbReference type="ChEBI" id="CHEBI:30616"/>
    </ligand>
</feature>
<dbReference type="InterPro" id="IPR008271">
    <property type="entry name" value="Ser/Thr_kinase_AS"/>
</dbReference>
<dbReference type="AlphaFoldDB" id="A0A7E4ZT04"/>
<evidence type="ECO:0000256" key="5">
    <source>
        <dbReference type="ARBA" id="ARBA00022840"/>
    </source>
</evidence>
<evidence type="ECO:0000256" key="8">
    <source>
        <dbReference type="PIRSR" id="PIRSR630616-1"/>
    </source>
</evidence>
<evidence type="ECO:0000256" key="1">
    <source>
        <dbReference type="ARBA" id="ARBA00022527"/>
    </source>
</evidence>
<keyword evidence="1 12" id="KW-0723">Serine/threonine-protein kinase</keyword>
<reference evidence="15" key="2">
    <citation type="submission" date="2020-10" db="UniProtKB">
        <authorList>
            <consortium name="WormBaseParasite"/>
        </authorList>
    </citation>
    <scope>IDENTIFICATION</scope>
</reference>
<evidence type="ECO:0000256" key="9">
    <source>
        <dbReference type="PIRSR" id="PIRSR630616-2"/>
    </source>
</evidence>
<evidence type="ECO:0000259" key="13">
    <source>
        <dbReference type="PROSITE" id="PS50011"/>
    </source>
</evidence>
<dbReference type="PANTHER" id="PTHR24350">
    <property type="entry name" value="SERINE/THREONINE-PROTEIN KINASE IAL-RELATED"/>
    <property type="match status" value="1"/>
</dbReference>
<dbReference type="SMART" id="SM00220">
    <property type="entry name" value="S_TKc"/>
    <property type="match status" value="1"/>
</dbReference>
<dbReference type="PROSITE" id="PS50011">
    <property type="entry name" value="PROTEIN_KINASE_DOM"/>
    <property type="match status" value="1"/>
</dbReference>
<organism evidence="14 15">
    <name type="scientific">Panagrellus redivivus</name>
    <name type="common">Microworm</name>
    <dbReference type="NCBI Taxonomy" id="6233"/>
    <lineage>
        <taxon>Eukaryota</taxon>
        <taxon>Metazoa</taxon>
        <taxon>Ecdysozoa</taxon>
        <taxon>Nematoda</taxon>
        <taxon>Chromadorea</taxon>
        <taxon>Rhabditida</taxon>
        <taxon>Tylenchina</taxon>
        <taxon>Panagrolaimomorpha</taxon>
        <taxon>Panagrolaimoidea</taxon>
        <taxon>Panagrolaimidae</taxon>
        <taxon>Panagrellus</taxon>
    </lineage>
</organism>
<dbReference type="GO" id="GO:0005524">
    <property type="term" value="F:ATP binding"/>
    <property type="evidence" value="ECO:0007669"/>
    <property type="project" value="UniProtKB-UniRule"/>
</dbReference>
<comment type="catalytic activity">
    <reaction evidence="7">
        <text>L-seryl-[protein] + ATP = O-phospho-L-seryl-[protein] + ADP + H(+)</text>
        <dbReference type="Rhea" id="RHEA:17989"/>
        <dbReference type="Rhea" id="RHEA-COMP:9863"/>
        <dbReference type="Rhea" id="RHEA-COMP:11604"/>
        <dbReference type="ChEBI" id="CHEBI:15378"/>
        <dbReference type="ChEBI" id="CHEBI:29999"/>
        <dbReference type="ChEBI" id="CHEBI:30616"/>
        <dbReference type="ChEBI" id="CHEBI:83421"/>
        <dbReference type="ChEBI" id="CHEBI:456216"/>
        <dbReference type="EC" id="2.7.11.1"/>
    </reaction>
</comment>
<dbReference type="WBParaSite" id="Pan_g15423.t1">
    <property type="protein sequence ID" value="Pan_g15423.t1"/>
    <property type="gene ID" value="Pan_g15423"/>
</dbReference>
<dbReference type="PROSITE" id="PS00108">
    <property type="entry name" value="PROTEIN_KINASE_ST"/>
    <property type="match status" value="1"/>
</dbReference>
<comment type="similarity">
    <text evidence="12">Belongs to the protein kinase superfamily.</text>
</comment>
<sequence>MSVVSDKDSAEGETSYVIDDFEVAGVLGKGGFGKVVFAREKRTQYPVALKMLEKKTFVTEKSLKQLCRELELQYHLKHPNILRMHAFFFDVQTVYIVLEACQSGNVFTLVRKNPEGLASPLASYIVDSVAAALEYCHKYKVVHRDLKPENILLDDKGVPKLADFGFCVRVVGPDRESIHGTAEYVTPEMLHEDNHHRHNYKVDNWAVGVLMYELLNGRSPFYAEGDYAIFSKIKKGVIPESKRVPDWAMNLIRGLLTINVKDRMELSTFRADETLQQEVAERELMALNLD</sequence>
<dbReference type="PROSITE" id="PS00107">
    <property type="entry name" value="PROTEIN_KINASE_ATP"/>
    <property type="match status" value="1"/>
</dbReference>
<keyword evidence="2" id="KW-0808">Transferase</keyword>
<name>A0A7E4ZT04_PANRE</name>
<evidence type="ECO:0000256" key="10">
    <source>
        <dbReference type="PIRSR" id="PIRSR630616-3"/>
    </source>
</evidence>
<evidence type="ECO:0000313" key="14">
    <source>
        <dbReference type="Proteomes" id="UP000492821"/>
    </source>
</evidence>
<dbReference type="SUPFAM" id="SSF56112">
    <property type="entry name" value="Protein kinase-like (PK-like)"/>
    <property type="match status" value="1"/>
</dbReference>
<dbReference type="InterPro" id="IPR011009">
    <property type="entry name" value="Kinase-like_dom_sf"/>
</dbReference>
<proteinExistence type="inferred from homology"/>
<feature type="cross-link" description="Glycyl lysine isopeptide (Lys-Gly) (interchain with G-Cter in SUMO2)" evidence="10">
    <location>
        <position position="147"/>
    </location>
</feature>
<dbReference type="Pfam" id="PF00069">
    <property type="entry name" value="Pkinase"/>
    <property type="match status" value="1"/>
</dbReference>
<reference evidence="14" key="1">
    <citation type="journal article" date="2013" name="Genetics">
        <title>The draft genome and transcriptome of Panagrellus redivivus are shaped by the harsh demands of a free-living lifestyle.</title>
        <authorList>
            <person name="Srinivasan J."/>
            <person name="Dillman A.R."/>
            <person name="Macchietto M.G."/>
            <person name="Heikkinen L."/>
            <person name="Lakso M."/>
            <person name="Fracchia K.M."/>
            <person name="Antoshechkin I."/>
            <person name="Mortazavi A."/>
            <person name="Wong G."/>
            <person name="Sternberg P.W."/>
        </authorList>
    </citation>
    <scope>NUCLEOTIDE SEQUENCE [LARGE SCALE GENOMIC DNA]</scope>
    <source>
        <strain evidence="14">MT8872</strain>
    </source>
</reference>
<keyword evidence="14" id="KW-1185">Reference proteome</keyword>
<feature type="binding site" evidence="9">
    <location>
        <begin position="149"/>
        <end position="150"/>
    </location>
    <ligand>
        <name>ATP</name>
        <dbReference type="ChEBI" id="CHEBI:30616"/>
    </ligand>
</feature>
<dbReference type="InterPro" id="IPR030616">
    <property type="entry name" value="Aur-like"/>
</dbReference>
<dbReference type="Gene3D" id="1.10.510.10">
    <property type="entry name" value="Transferase(Phosphotransferase) domain 1"/>
    <property type="match status" value="1"/>
</dbReference>
<dbReference type="Proteomes" id="UP000492821">
    <property type="component" value="Unassembled WGS sequence"/>
</dbReference>
<dbReference type="InterPro" id="IPR017441">
    <property type="entry name" value="Protein_kinase_ATP_BS"/>
</dbReference>
<evidence type="ECO:0000256" key="6">
    <source>
        <dbReference type="ARBA" id="ARBA00047899"/>
    </source>
</evidence>
<evidence type="ECO:0000256" key="11">
    <source>
        <dbReference type="PROSITE-ProRule" id="PRU10141"/>
    </source>
</evidence>
<accession>A0A7E4ZT04</accession>
<keyword evidence="5 9" id="KW-0067">ATP-binding</keyword>
<protein>
    <submittedName>
        <fullName evidence="15">Aurora kinase</fullName>
    </submittedName>
</protein>
<keyword evidence="3 9" id="KW-0547">Nucleotide-binding</keyword>
<feature type="domain" description="Protein kinase" evidence="13">
    <location>
        <begin position="21"/>
        <end position="275"/>
    </location>
</feature>
<dbReference type="GO" id="GO:0004674">
    <property type="term" value="F:protein serine/threonine kinase activity"/>
    <property type="evidence" value="ECO:0007669"/>
    <property type="project" value="UniProtKB-KW"/>
</dbReference>
<evidence type="ECO:0000256" key="3">
    <source>
        <dbReference type="ARBA" id="ARBA00022741"/>
    </source>
</evidence>
<evidence type="ECO:0000256" key="12">
    <source>
        <dbReference type="RuleBase" id="RU000304"/>
    </source>
</evidence>
<keyword evidence="4" id="KW-0418">Kinase</keyword>
<evidence type="ECO:0000256" key="7">
    <source>
        <dbReference type="ARBA" id="ARBA00048679"/>
    </source>
</evidence>
<feature type="binding site" evidence="9">
    <location>
        <position position="163"/>
    </location>
    <ligand>
        <name>ATP</name>
        <dbReference type="ChEBI" id="CHEBI:30616"/>
    </ligand>
</feature>
<evidence type="ECO:0000256" key="4">
    <source>
        <dbReference type="ARBA" id="ARBA00022777"/>
    </source>
</evidence>
<dbReference type="PIRSF" id="PIRSF000654">
    <property type="entry name" value="Integrin-linked_kinase"/>
    <property type="match status" value="1"/>
</dbReference>